<dbReference type="Proteomes" id="UP000236546">
    <property type="component" value="Unassembled WGS sequence"/>
</dbReference>
<evidence type="ECO:0000313" key="2">
    <source>
        <dbReference type="EMBL" id="PNP45261.1"/>
    </source>
</evidence>
<keyword evidence="1" id="KW-1133">Transmembrane helix</keyword>
<reference evidence="2 3" key="1">
    <citation type="submission" date="2017-02" db="EMBL/GenBank/DDBJ databases">
        <title>Genomes of Trichoderma spp. with biocontrol activity.</title>
        <authorList>
            <person name="Gardiner D."/>
            <person name="Kazan K."/>
            <person name="Vos C."/>
            <person name="Harvey P."/>
        </authorList>
    </citation>
    <scope>NUCLEOTIDE SEQUENCE [LARGE SCALE GENOMIC DNA]</scope>
    <source>
        <strain evidence="2 3">A5MH</strain>
    </source>
</reference>
<name>A0A2K0TIA1_9HYPO</name>
<comment type="caution">
    <text evidence="2">The sequence shown here is derived from an EMBL/GenBank/DDBJ whole genome shotgun (WGS) entry which is preliminary data.</text>
</comment>
<dbReference type="AlphaFoldDB" id="A0A2K0TIA1"/>
<organism evidence="2 3">
    <name type="scientific">Trichoderma gamsii</name>
    <dbReference type="NCBI Taxonomy" id="398673"/>
    <lineage>
        <taxon>Eukaryota</taxon>
        <taxon>Fungi</taxon>
        <taxon>Dikarya</taxon>
        <taxon>Ascomycota</taxon>
        <taxon>Pezizomycotina</taxon>
        <taxon>Sordariomycetes</taxon>
        <taxon>Hypocreomycetidae</taxon>
        <taxon>Hypocreales</taxon>
        <taxon>Hypocreaceae</taxon>
        <taxon>Trichoderma</taxon>
    </lineage>
</organism>
<keyword evidence="1" id="KW-0812">Transmembrane</keyword>
<evidence type="ECO:0000313" key="3">
    <source>
        <dbReference type="Proteomes" id="UP000236546"/>
    </source>
</evidence>
<accession>A0A2K0TIA1</accession>
<feature type="transmembrane region" description="Helical" evidence="1">
    <location>
        <begin position="6"/>
        <end position="30"/>
    </location>
</feature>
<sequence length="44" mass="4446">MSLLTAGRFLITNLTGICCIAAIGGATIGFDISSMPGILGIQAY</sequence>
<evidence type="ECO:0000256" key="1">
    <source>
        <dbReference type="SAM" id="Phobius"/>
    </source>
</evidence>
<protein>
    <submittedName>
        <fullName evidence="2">Uncharacterized protein</fullName>
    </submittedName>
</protein>
<gene>
    <name evidence="2" type="ORF">TGAMA5MH_02984</name>
</gene>
<proteinExistence type="predicted"/>
<keyword evidence="1" id="KW-0472">Membrane</keyword>
<dbReference type="EMBL" id="MTYH01000025">
    <property type="protein sequence ID" value="PNP45261.1"/>
    <property type="molecule type" value="Genomic_DNA"/>
</dbReference>